<dbReference type="InterPro" id="IPR013785">
    <property type="entry name" value="Aldolase_TIM"/>
</dbReference>
<dbReference type="Proteomes" id="UP000033111">
    <property type="component" value="Chromosome"/>
</dbReference>
<keyword evidence="3" id="KW-0949">S-adenosyl-L-methionine</keyword>
<evidence type="ECO:0000313" key="8">
    <source>
        <dbReference type="EMBL" id="AKB26852.1"/>
    </source>
</evidence>
<keyword evidence="2" id="KW-0004">4Fe-4S</keyword>
<dbReference type="SUPFAM" id="SSF102114">
    <property type="entry name" value="Radical SAM enzymes"/>
    <property type="match status" value="1"/>
</dbReference>
<evidence type="ECO:0000259" key="7">
    <source>
        <dbReference type="PROSITE" id="PS51918"/>
    </source>
</evidence>
<gene>
    <name evidence="8" type="ORF">MSSIT_0133</name>
</gene>
<dbReference type="GO" id="GO:0003824">
    <property type="term" value="F:catalytic activity"/>
    <property type="evidence" value="ECO:0007669"/>
    <property type="project" value="InterPro"/>
</dbReference>
<evidence type="ECO:0000256" key="6">
    <source>
        <dbReference type="ARBA" id="ARBA00023014"/>
    </source>
</evidence>
<dbReference type="PANTHER" id="PTHR43787">
    <property type="entry name" value="FEMO COFACTOR BIOSYNTHESIS PROTEIN NIFB-RELATED"/>
    <property type="match status" value="1"/>
</dbReference>
<keyword evidence="6" id="KW-0411">Iron-sulfur</keyword>
<evidence type="ECO:0000256" key="5">
    <source>
        <dbReference type="ARBA" id="ARBA00023004"/>
    </source>
</evidence>
<dbReference type="InterPro" id="IPR058240">
    <property type="entry name" value="rSAM_sf"/>
</dbReference>
<sequence>MKSRIVYGPILSRRLGRSLGVDVIKNTGSKKNCNYDCIYCQLGHVESKLGCPEDVKEPVTPEEVSESFRNFHKDIEGLDYVTFSGTCEPSLNLSLGEMIRDVREIGGIPVCVITNSSLVGREDVRENLAQADLVVATLVSGNKNTWRKIHRPAPGITLKGIIEGLRELAKAGTGKKLALEVMFLESETGKPLNSTDEEVGGLITTIRYICPDEIEILTVSRPPAEKWVKPVSEARLREIAKCFVSEFGDEKVRLVLKGKNKRARVLHREPDEEVYALLLRRPCTFEQIWQGLNMDPENLSPVLEKLLGESKIEKVDSETGEYYRTK</sequence>
<reference evidence="8 9" key="1">
    <citation type="submission" date="2014-07" db="EMBL/GenBank/DDBJ databases">
        <title>Methanogenic archaea and the global carbon cycle.</title>
        <authorList>
            <person name="Henriksen J.R."/>
            <person name="Luke J."/>
            <person name="Reinhart S."/>
            <person name="Benedict M.N."/>
            <person name="Youngblut N.D."/>
            <person name="Metcalf M.E."/>
            <person name="Whitaker R.J."/>
            <person name="Metcalf W.W."/>
        </authorList>
    </citation>
    <scope>NUCLEOTIDE SEQUENCE [LARGE SCALE GENOMIC DNA]</scope>
    <source>
        <strain evidence="8 9">T4/M</strain>
    </source>
</reference>
<dbReference type="RefSeq" id="WP_048174397.1">
    <property type="nucleotide sequence ID" value="NZ_CP009506.1"/>
</dbReference>
<keyword evidence="5" id="KW-0408">Iron</keyword>
<keyword evidence="4" id="KW-0479">Metal-binding</keyword>
<dbReference type="InterPro" id="IPR007197">
    <property type="entry name" value="rSAM"/>
</dbReference>
<keyword evidence="9" id="KW-1185">Reference proteome</keyword>
<dbReference type="KEGG" id="msw:MSSIT_0133"/>
<evidence type="ECO:0000256" key="4">
    <source>
        <dbReference type="ARBA" id="ARBA00022723"/>
    </source>
</evidence>
<dbReference type="AlphaFoldDB" id="A0A0E3P0K6"/>
<name>A0A0E3P0K6_9EURY</name>
<dbReference type="SFLD" id="SFLDS00029">
    <property type="entry name" value="Radical_SAM"/>
    <property type="match status" value="1"/>
</dbReference>
<protein>
    <submittedName>
        <fullName evidence="8">Fe-S oxidoreductase</fullName>
    </submittedName>
</protein>
<evidence type="ECO:0000256" key="1">
    <source>
        <dbReference type="ARBA" id="ARBA00001966"/>
    </source>
</evidence>
<dbReference type="HOGENOM" id="CLU_058377_0_0_2"/>
<accession>A0A0E3P0K6</accession>
<dbReference type="Gene3D" id="3.20.20.70">
    <property type="entry name" value="Aldolase class I"/>
    <property type="match status" value="1"/>
</dbReference>
<dbReference type="InterPro" id="IPR040084">
    <property type="entry name" value="GTPase_Obg"/>
</dbReference>
<dbReference type="PROSITE" id="PS51918">
    <property type="entry name" value="RADICAL_SAM"/>
    <property type="match status" value="1"/>
</dbReference>
<dbReference type="EMBL" id="CP009506">
    <property type="protein sequence ID" value="AKB26852.1"/>
    <property type="molecule type" value="Genomic_DNA"/>
</dbReference>
<dbReference type="PANTHER" id="PTHR43787:SF11">
    <property type="entry name" value="UPF0026 PROTEIN SLR1464"/>
    <property type="match status" value="1"/>
</dbReference>
<evidence type="ECO:0000313" key="9">
    <source>
        <dbReference type="Proteomes" id="UP000033111"/>
    </source>
</evidence>
<dbReference type="SFLD" id="SFLDG01083">
    <property type="entry name" value="Uncharacterised_Radical_SAM_Su"/>
    <property type="match status" value="1"/>
</dbReference>
<dbReference type="GO" id="GO:0051539">
    <property type="term" value="F:4 iron, 4 sulfur cluster binding"/>
    <property type="evidence" value="ECO:0007669"/>
    <property type="project" value="UniProtKB-KW"/>
</dbReference>
<dbReference type="CDD" id="cd01335">
    <property type="entry name" value="Radical_SAM"/>
    <property type="match status" value="1"/>
</dbReference>
<dbReference type="GO" id="GO:0046872">
    <property type="term" value="F:metal ion binding"/>
    <property type="evidence" value="ECO:0007669"/>
    <property type="project" value="UniProtKB-KW"/>
</dbReference>
<feature type="domain" description="Radical SAM core" evidence="7">
    <location>
        <begin position="14"/>
        <end position="262"/>
    </location>
</feature>
<proteinExistence type="predicted"/>
<dbReference type="OrthoDB" id="17974at2157"/>
<organism evidence="8 9">
    <name type="scientific">Methanosarcina siciliae T4/M</name>
    <dbReference type="NCBI Taxonomy" id="1434120"/>
    <lineage>
        <taxon>Archaea</taxon>
        <taxon>Methanobacteriati</taxon>
        <taxon>Methanobacteriota</taxon>
        <taxon>Stenosarchaea group</taxon>
        <taxon>Methanomicrobia</taxon>
        <taxon>Methanosarcinales</taxon>
        <taxon>Methanosarcinaceae</taxon>
        <taxon>Methanosarcina</taxon>
    </lineage>
</organism>
<evidence type="ECO:0000256" key="3">
    <source>
        <dbReference type="ARBA" id="ARBA00022691"/>
    </source>
</evidence>
<evidence type="ECO:0000256" key="2">
    <source>
        <dbReference type="ARBA" id="ARBA00022485"/>
    </source>
</evidence>
<comment type="cofactor">
    <cofactor evidence="1">
        <name>[4Fe-4S] cluster</name>
        <dbReference type="ChEBI" id="CHEBI:49883"/>
    </cofactor>
</comment>
<dbReference type="PATRIC" id="fig|1434120.4.peg.185"/>
<dbReference type="Pfam" id="PF04055">
    <property type="entry name" value="Radical_SAM"/>
    <property type="match status" value="1"/>
</dbReference>
<dbReference type="GeneID" id="24858886"/>